<dbReference type="EMBL" id="JAIWYP010000003">
    <property type="protein sequence ID" value="KAH3852634.1"/>
    <property type="molecule type" value="Genomic_DNA"/>
</dbReference>
<protein>
    <submittedName>
        <fullName evidence="2">Uncharacterized protein</fullName>
    </submittedName>
</protein>
<feature type="transmembrane region" description="Helical" evidence="1">
    <location>
        <begin position="6"/>
        <end position="24"/>
    </location>
</feature>
<comment type="caution">
    <text evidence="2">The sequence shown here is derived from an EMBL/GenBank/DDBJ whole genome shotgun (WGS) entry which is preliminary data.</text>
</comment>
<evidence type="ECO:0000256" key="1">
    <source>
        <dbReference type="SAM" id="Phobius"/>
    </source>
</evidence>
<accession>A0A9D4L7D1</accession>
<dbReference type="Proteomes" id="UP000828390">
    <property type="component" value="Unassembled WGS sequence"/>
</dbReference>
<sequence>MLAIVISSVFVLVILVATTLYCCLRTPKETASKNTFTSRQSKEKSVLWQSGGINNSHFPNLKQVREHGQKYDNPKTDWTMRPGLRASAMAWTSLKFVGV</sequence>
<keyword evidence="1" id="KW-1133">Transmembrane helix</keyword>
<reference evidence="2" key="2">
    <citation type="submission" date="2020-11" db="EMBL/GenBank/DDBJ databases">
        <authorList>
            <person name="McCartney M.A."/>
            <person name="Auch B."/>
            <person name="Kono T."/>
            <person name="Mallez S."/>
            <person name="Becker A."/>
            <person name="Gohl D.M."/>
            <person name="Silverstein K.A.T."/>
            <person name="Koren S."/>
            <person name="Bechman K.B."/>
            <person name="Herman A."/>
            <person name="Abrahante J.E."/>
            <person name="Garbe J."/>
        </authorList>
    </citation>
    <scope>NUCLEOTIDE SEQUENCE</scope>
    <source>
        <strain evidence="2">Duluth1</strain>
        <tissue evidence="2">Whole animal</tissue>
    </source>
</reference>
<keyword evidence="1" id="KW-0472">Membrane</keyword>
<name>A0A9D4L7D1_DREPO</name>
<gene>
    <name evidence="2" type="ORF">DPMN_095147</name>
</gene>
<proteinExistence type="predicted"/>
<evidence type="ECO:0000313" key="3">
    <source>
        <dbReference type="Proteomes" id="UP000828390"/>
    </source>
</evidence>
<dbReference type="AlphaFoldDB" id="A0A9D4L7D1"/>
<keyword evidence="3" id="KW-1185">Reference proteome</keyword>
<reference evidence="2" key="1">
    <citation type="journal article" date="2019" name="bioRxiv">
        <title>The Genome of the Zebra Mussel, Dreissena polymorpha: A Resource for Invasive Species Research.</title>
        <authorList>
            <person name="McCartney M.A."/>
            <person name="Auch B."/>
            <person name="Kono T."/>
            <person name="Mallez S."/>
            <person name="Zhang Y."/>
            <person name="Obille A."/>
            <person name="Becker A."/>
            <person name="Abrahante J.E."/>
            <person name="Garbe J."/>
            <person name="Badalamenti J.P."/>
            <person name="Herman A."/>
            <person name="Mangelson H."/>
            <person name="Liachko I."/>
            <person name="Sullivan S."/>
            <person name="Sone E.D."/>
            <person name="Koren S."/>
            <person name="Silverstein K.A.T."/>
            <person name="Beckman K.B."/>
            <person name="Gohl D.M."/>
        </authorList>
    </citation>
    <scope>NUCLEOTIDE SEQUENCE</scope>
    <source>
        <strain evidence="2">Duluth1</strain>
        <tissue evidence="2">Whole animal</tissue>
    </source>
</reference>
<organism evidence="2 3">
    <name type="scientific">Dreissena polymorpha</name>
    <name type="common">Zebra mussel</name>
    <name type="synonym">Mytilus polymorpha</name>
    <dbReference type="NCBI Taxonomy" id="45954"/>
    <lineage>
        <taxon>Eukaryota</taxon>
        <taxon>Metazoa</taxon>
        <taxon>Spiralia</taxon>
        <taxon>Lophotrochozoa</taxon>
        <taxon>Mollusca</taxon>
        <taxon>Bivalvia</taxon>
        <taxon>Autobranchia</taxon>
        <taxon>Heteroconchia</taxon>
        <taxon>Euheterodonta</taxon>
        <taxon>Imparidentia</taxon>
        <taxon>Neoheterodontei</taxon>
        <taxon>Myida</taxon>
        <taxon>Dreissenoidea</taxon>
        <taxon>Dreissenidae</taxon>
        <taxon>Dreissena</taxon>
    </lineage>
</organism>
<keyword evidence="1" id="KW-0812">Transmembrane</keyword>
<evidence type="ECO:0000313" key="2">
    <source>
        <dbReference type="EMBL" id="KAH3852634.1"/>
    </source>
</evidence>